<dbReference type="PANTHER" id="PTHR45778">
    <property type="entry name" value="PURPLE ACID PHOSPHATASE-RELATED"/>
    <property type="match status" value="1"/>
</dbReference>
<keyword evidence="1" id="KW-0732">Signal</keyword>
<dbReference type="CDD" id="cd00839">
    <property type="entry name" value="MPP_PAPs"/>
    <property type="match status" value="1"/>
</dbReference>
<evidence type="ECO:0000256" key="1">
    <source>
        <dbReference type="ARBA" id="ARBA00022729"/>
    </source>
</evidence>
<sequence>MINLRRPLEFRYYSRDKNCSGNYSFGAKSAIVQPLNYNAPEQIRLAYGDQTDHMLVLYVTNSSEYAPECQYAYGGMGVAPAQPGSKSTVDRVRAQVSTNNITCILHIGDISYARGIGALRNAFMIHTNPITSHVPYMVGIGNHEYDHITGGDKDPSGALGPEGSNYGNDSSDECAVSTLIVGPHRPMYSSIVRNVGDPIKDMLQKSLEPMFYQYHVDINLFTHIHSYERSCPMYQGQCVDDGITHALIGMAGHNLDFDTYTGAKWSVYHDQQFDYTQISVNRTHLHYSYHRNVDDAVVDHFDLTK</sequence>
<protein>
    <recommendedName>
        <fullName evidence="3">Purple acid phosphatase C-terminal domain-containing protein</fullName>
    </recommendedName>
</protein>
<dbReference type="EMBL" id="CAJOBG010000250">
    <property type="protein sequence ID" value="CAF3785335.1"/>
    <property type="molecule type" value="Genomic_DNA"/>
</dbReference>
<dbReference type="Pfam" id="PF14008">
    <property type="entry name" value="Metallophos_C"/>
    <property type="match status" value="1"/>
</dbReference>
<dbReference type="GO" id="GO:0046872">
    <property type="term" value="F:metal ion binding"/>
    <property type="evidence" value="ECO:0007669"/>
    <property type="project" value="InterPro"/>
</dbReference>
<keyword evidence="5" id="KW-1185">Reference proteome</keyword>
<gene>
    <name evidence="4" type="ORF">OVN521_LOCUS3002</name>
</gene>
<name>A0A819AIX5_9BILA</name>
<proteinExistence type="predicted"/>
<dbReference type="InterPro" id="IPR029052">
    <property type="entry name" value="Metallo-depent_PP-like"/>
</dbReference>
<dbReference type="SUPFAM" id="SSF49363">
    <property type="entry name" value="Purple acid phosphatase, N-terminal domain"/>
    <property type="match status" value="1"/>
</dbReference>
<evidence type="ECO:0000259" key="3">
    <source>
        <dbReference type="Pfam" id="PF14008"/>
    </source>
</evidence>
<dbReference type="GO" id="GO:0003993">
    <property type="term" value="F:acid phosphatase activity"/>
    <property type="evidence" value="ECO:0007669"/>
    <property type="project" value="InterPro"/>
</dbReference>
<dbReference type="InterPro" id="IPR008963">
    <property type="entry name" value="Purple_acid_Pase-like_N"/>
</dbReference>
<evidence type="ECO:0000256" key="2">
    <source>
        <dbReference type="SAM" id="MobiDB-lite"/>
    </source>
</evidence>
<dbReference type="Gene3D" id="3.60.21.10">
    <property type="match status" value="2"/>
</dbReference>
<dbReference type="InterPro" id="IPR041792">
    <property type="entry name" value="MPP_PAP"/>
</dbReference>
<dbReference type="InterPro" id="IPR025733">
    <property type="entry name" value="PAPs_C"/>
</dbReference>
<organism evidence="4 5">
    <name type="scientific">Rotaria magnacalcarata</name>
    <dbReference type="NCBI Taxonomy" id="392030"/>
    <lineage>
        <taxon>Eukaryota</taxon>
        <taxon>Metazoa</taxon>
        <taxon>Spiralia</taxon>
        <taxon>Gnathifera</taxon>
        <taxon>Rotifera</taxon>
        <taxon>Eurotatoria</taxon>
        <taxon>Bdelloidea</taxon>
        <taxon>Philodinida</taxon>
        <taxon>Philodinidae</taxon>
        <taxon>Rotaria</taxon>
    </lineage>
</organism>
<dbReference type="SUPFAM" id="SSF56300">
    <property type="entry name" value="Metallo-dependent phosphatases"/>
    <property type="match status" value="1"/>
</dbReference>
<dbReference type="Proteomes" id="UP000663866">
    <property type="component" value="Unassembled WGS sequence"/>
</dbReference>
<accession>A0A819AIX5</accession>
<feature type="region of interest" description="Disordered" evidence="2">
    <location>
        <begin position="149"/>
        <end position="168"/>
    </location>
</feature>
<reference evidence="4" key="1">
    <citation type="submission" date="2021-02" db="EMBL/GenBank/DDBJ databases">
        <authorList>
            <person name="Nowell W R."/>
        </authorList>
    </citation>
    <scope>NUCLEOTIDE SEQUENCE</scope>
</reference>
<feature type="domain" description="Purple acid phosphatase C-terminal" evidence="3">
    <location>
        <begin position="242"/>
        <end position="300"/>
    </location>
</feature>
<evidence type="ECO:0000313" key="5">
    <source>
        <dbReference type="Proteomes" id="UP000663866"/>
    </source>
</evidence>
<dbReference type="AlphaFoldDB" id="A0A819AIX5"/>
<comment type="caution">
    <text evidence="4">The sequence shown here is derived from an EMBL/GenBank/DDBJ whole genome shotgun (WGS) entry which is preliminary data.</text>
</comment>
<evidence type="ECO:0000313" key="4">
    <source>
        <dbReference type="EMBL" id="CAF3785335.1"/>
    </source>
</evidence>